<dbReference type="AlphaFoldDB" id="A0A2M9BDF7"/>
<dbReference type="InterPro" id="IPR021215">
    <property type="entry name" value="DUF2752"/>
</dbReference>
<evidence type="ECO:0000313" key="3">
    <source>
        <dbReference type="Proteomes" id="UP000230842"/>
    </source>
</evidence>
<sequence>MTVPPTQSPDPAAPELGSRRQALRAPALVGVAGLTAALLLHVRDPNSPGSWGFCPFETVTGWDCPGCGGLRAVHALTDLDLGAALSSNVFAVLLVGVLAVAFVAWIPRRLADPSARMIVISSRTGLVILAVLAVFTVVRNTPWGAWLAA</sequence>
<proteinExistence type="predicted"/>
<reference evidence="2 3" key="1">
    <citation type="submission" date="2017-11" db="EMBL/GenBank/DDBJ databases">
        <title>Genomic Encyclopedia of Archaeal and Bacterial Type Strains, Phase II (KMG-II): From Individual Species to Whole Genera.</title>
        <authorList>
            <person name="Goeker M."/>
        </authorList>
    </citation>
    <scope>NUCLEOTIDE SEQUENCE [LARGE SCALE GENOMIC DNA]</scope>
    <source>
        <strain evidence="2 3">DSM 27763</strain>
    </source>
</reference>
<keyword evidence="1" id="KW-0472">Membrane</keyword>
<evidence type="ECO:0000256" key="1">
    <source>
        <dbReference type="SAM" id="Phobius"/>
    </source>
</evidence>
<keyword evidence="3" id="KW-1185">Reference proteome</keyword>
<gene>
    <name evidence="2" type="ORF">CLV56_0195</name>
</gene>
<name>A0A2M9BDF7_9ACTN</name>
<feature type="transmembrane region" description="Helical" evidence="1">
    <location>
        <begin position="118"/>
        <end position="138"/>
    </location>
</feature>
<accession>A0A2M9BDF7</accession>
<organism evidence="2 3">
    <name type="scientific">Mumia flava</name>
    <dbReference type="NCBI Taxonomy" id="1348852"/>
    <lineage>
        <taxon>Bacteria</taxon>
        <taxon>Bacillati</taxon>
        <taxon>Actinomycetota</taxon>
        <taxon>Actinomycetes</taxon>
        <taxon>Propionibacteriales</taxon>
        <taxon>Nocardioidaceae</taxon>
        <taxon>Mumia</taxon>
    </lineage>
</organism>
<dbReference type="RefSeq" id="WP_211287951.1">
    <property type="nucleotide sequence ID" value="NZ_PGEZ01000001.1"/>
</dbReference>
<protein>
    <submittedName>
        <fullName evidence="2">Uncharacterized protein DUF2752</fullName>
    </submittedName>
</protein>
<evidence type="ECO:0000313" key="2">
    <source>
        <dbReference type="EMBL" id="PJJ55991.1"/>
    </source>
</evidence>
<comment type="caution">
    <text evidence="2">The sequence shown here is derived from an EMBL/GenBank/DDBJ whole genome shotgun (WGS) entry which is preliminary data.</text>
</comment>
<dbReference type="EMBL" id="PGEZ01000001">
    <property type="protein sequence ID" value="PJJ55991.1"/>
    <property type="molecule type" value="Genomic_DNA"/>
</dbReference>
<keyword evidence="1" id="KW-0812">Transmembrane</keyword>
<feature type="transmembrane region" description="Helical" evidence="1">
    <location>
        <begin position="85"/>
        <end position="106"/>
    </location>
</feature>
<dbReference type="Pfam" id="PF10825">
    <property type="entry name" value="DUF2752"/>
    <property type="match status" value="1"/>
</dbReference>
<dbReference type="Proteomes" id="UP000230842">
    <property type="component" value="Unassembled WGS sequence"/>
</dbReference>
<keyword evidence="1" id="KW-1133">Transmembrane helix</keyword>